<reference evidence="2 3" key="1">
    <citation type="submission" date="2020-03" db="EMBL/GenBank/DDBJ databases">
        <title>Tamlana sp. nov, isolated from XXX.</title>
        <authorList>
            <person name="Cao W.R."/>
        </authorList>
    </citation>
    <scope>NUCLEOTIDE SEQUENCE [LARGE SCALE GENOMIC DNA]</scope>
    <source>
        <strain evidence="2 3">HST1-43</strain>
    </source>
</reference>
<dbReference type="Pfam" id="PF00115">
    <property type="entry name" value="COX1"/>
    <property type="match status" value="1"/>
</dbReference>
<name>A0ABX1DKY9_9FLAO</name>
<sequence length="118" mass="13332">IFGFIINPPIALYYMQGLNTTAVHAHTALFGVYGMLGIGLMLFVLRSLYRVQVWNDKLLSFSFWSINIGLILMVLLSVLPIGLLQTVASVNEGMWYARSAEFMQQPGMDTLRWFRVVG</sequence>
<dbReference type="SUPFAM" id="SSF81442">
    <property type="entry name" value="Cytochrome c oxidase subunit I-like"/>
    <property type="match status" value="1"/>
</dbReference>
<dbReference type="InterPro" id="IPR036927">
    <property type="entry name" value="Cyt_c_oxase-like_su1_sf"/>
</dbReference>
<dbReference type="InterPro" id="IPR000883">
    <property type="entry name" value="Cyt_C_Oxase_1"/>
</dbReference>
<keyword evidence="1" id="KW-1133">Transmembrane helix</keyword>
<dbReference type="Proteomes" id="UP000760545">
    <property type="component" value="Unassembled WGS sequence"/>
</dbReference>
<keyword evidence="1" id="KW-0812">Transmembrane</keyword>
<dbReference type="RefSeq" id="WP_209309804.1">
    <property type="nucleotide sequence ID" value="NZ_JAAVJS010000515.1"/>
</dbReference>
<feature type="transmembrane region" description="Helical" evidence="1">
    <location>
        <begin position="28"/>
        <end position="49"/>
    </location>
</feature>
<protein>
    <submittedName>
        <fullName evidence="2">Nitric-oxide reductase large subunit</fullName>
    </submittedName>
</protein>
<evidence type="ECO:0000313" key="2">
    <source>
        <dbReference type="EMBL" id="NJX17338.1"/>
    </source>
</evidence>
<organism evidence="2 3">
    <name type="scientific">Tamlana crocina</name>
    <dbReference type="NCBI Taxonomy" id="393006"/>
    <lineage>
        <taxon>Bacteria</taxon>
        <taxon>Pseudomonadati</taxon>
        <taxon>Bacteroidota</taxon>
        <taxon>Flavobacteriia</taxon>
        <taxon>Flavobacteriales</taxon>
        <taxon>Flavobacteriaceae</taxon>
        <taxon>Tamlana</taxon>
    </lineage>
</organism>
<feature type="non-terminal residue" evidence="2">
    <location>
        <position position="1"/>
    </location>
</feature>
<comment type="caution">
    <text evidence="2">The sequence shown here is derived from an EMBL/GenBank/DDBJ whole genome shotgun (WGS) entry which is preliminary data.</text>
</comment>
<evidence type="ECO:0000256" key="1">
    <source>
        <dbReference type="SAM" id="Phobius"/>
    </source>
</evidence>
<dbReference type="EMBL" id="JAAVJS010000515">
    <property type="protein sequence ID" value="NJX17338.1"/>
    <property type="molecule type" value="Genomic_DNA"/>
</dbReference>
<keyword evidence="3" id="KW-1185">Reference proteome</keyword>
<dbReference type="Gene3D" id="1.20.210.10">
    <property type="entry name" value="Cytochrome c oxidase-like, subunit I domain"/>
    <property type="match status" value="1"/>
</dbReference>
<proteinExistence type="predicted"/>
<accession>A0ABX1DKY9</accession>
<gene>
    <name evidence="2" type="ORF">HC176_17850</name>
</gene>
<feature type="non-terminal residue" evidence="2">
    <location>
        <position position="118"/>
    </location>
</feature>
<evidence type="ECO:0000313" key="3">
    <source>
        <dbReference type="Proteomes" id="UP000760545"/>
    </source>
</evidence>
<keyword evidence="1" id="KW-0472">Membrane</keyword>
<feature type="transmembrane region" description="Helical" evidence="1">
    <location>
        <begin position="61"/>
        <end position="84"/>
    </location>
</feature>